<protein>
    <recommendedName>
        <fullName evidence="9">Zn(2)-C6 fungal-type domain-containing protein</fullName>
    </recommendedName>
</protein>
<dbReference type="EMBL" id="MU839017">
    <property type="protein sequence ID" value="KAK1765033.1"/>
    <property type="molecule type" value="Genomic_DNA"/>
</dbReference>
<dbReference type="CDD" id="cd00067">
    <property type="entry name" value="GAL4"/>
    <property type="match status" value="1"/>
</dbReference>
<dbReference type="InterPro" id="IPR036864">
    <property type="entry name" value="Zn2-C6_fun-type_DNA-bd_sf"/>
</dbReference>
<gene>
    <name evidence="10" type="ORF">QBC33DRAFT_180155</name>
</gene>
<dbReference type="PANTHER" id="PTHR31313:SF4">
    <property type="entry name" value="CONIDIAL DEVELOPMENT PROTEIN FLUFFY"/>
    <property type="match status" value="1"/>
</dbReference>
<dbReference type="PROSITE" id="PS00463">
    <property type="entry name" value="ZN2_CY6_FUNGAL_1"/>
    <property type="match status" value="1"/>
</dbReference>
<dbReference type="GeneID" id="85305621"/>
<evidence type="ECO:0000256" key="2">
    <source>
        <dbReference type="ARBA" id="ARBA00022723"/>
    </source>
</evidence>
<reference evidence="10" key="1">
    <citation type="submission" date="2023-06" db="EMBL/GenBank/DDBJ databases">
        <title>Genome-scale phylogeny and comparative genomics of the fungal order Sordariales.</title>
        <authorList>
            <consortium name="Lawrence Berkeley National Laboratory"/>
            <person name="Hensen N."/>
            <person name="Bonometti L."/>
            <person name="Westerberg I."/>
            <person name="Brannstrom I.O."/>
            <person name="Guillou S."/>
            <person name="Cros-Aarteil S."/>
            <person name="Calhoun S."/>
            <person name="Haridas S."/>
            <person name="Kuo A."/>
            <person name="Mondo S."/>
            <person name="Pangilinan J."/>
            <person name="Riley R."/>
            <person name="Labutti K."/>
            <person name="Andreopoulos B."/>
            <person name="Lipzen A."/>
            <person name="Chen C."/>
            <person name="Yanf M."/>
            <person name="Daum C."/>
            <person name="Ng V."/>
            <person name="Clum A."/>
            <person name="Steindorff A."/>
            <person name="Ohm R."/>
            <person name="Martin F."/>
            <person name="Silar P."/>
            <person name="Natvig D."/>
            <person name="Lalanne C."/>
            <person name="Gautier V."/>
            <person name="Ament-Velasquez S.L."/>
            <person name="Kruys A."/>
            <person name="Hutchinson M.I."/>
            <person name="Powell A.J."/>
            <person name="Barry K."/>
            <person name="Miller A.N."/>
            <person name="Grigoriev I.V."/>
            <person name="Debuchy R."/>
            <person name="Gladieux P."/>
            <person name="Thoren M.H."/>
            <person name="Johannesson H."/>
        </authorList>
    </citation>
    <scope>NUCLEOTIDE SEQUENCE</scope>
    <source>
        <strain evidence="10">8032-3</strain>
    </source>
</reference>
<evidence type="ECO:0000256" key="5">
    <source>
        <dbReference type="ARBA" id="ARBA00023125"/>
    </source>
</evidence>
<feature type="domain" description="Zn(2)-C6 fungal-type" evidence="9">
    <location>
        <begin position="10"/>
        <end position="39"/>
    </location>
</feature>
<dbReference type="RefSeq" id="XP_060281246.1">
    <property type="nucleotide sequence ID" value="XM_060422434.1"/>
</dbReference>
<dbReference type="SMART" id="SM00066">
    <property type="entry name" value="GAL4"/>
    <property type="match status" value="1"/>
</dbReference>
<name>A0AAJ0BX47_9PEZI</name>
<evidence type="ECO:0000256" key="7">
    <source>
        <dbReference type="ARBA" id="ARBA00023242"/>
    </source>
</evidence>
<dbReference type="GO" id="GO:0005634">
    <property type="term" value="C:nucleus"/>
    <property type="evidence" value="ECO:0007669"/>
    <property type="project" value="UniProtKB-SubCell"/>
</dbReference>
<keyword evidence="4" id="KW-0805">Transcription regulation</keyword>
<dbReference type="InterPro" id="IPR051615">
    <property type="entry name" value="Transcr_Regulatory_Elem"/>
</dbReference>
<evidence type="ECO:0000259" key="9">
    <source>
        <dbReference type="PROSITE" id="PS50048"/>
    </source>
</evidence>
<keyword evidence="6" id="KW-0804">Transcription</keyword>
<feature type="region of interest" description="Disordered" evidence="8">
    <location>
        <begin position="213"/>
        <end position="238"/>
    </location>
</feature>
<dbReference type="Gene3D" id="4.10.240.10">
    <property type="entry name" value="Zn(2)-C6 fungal-type DNA-binding domain"/>
    <property type="match status" value="1"/>
</dbReference>
<organism evidence="10 11">
    <name type="scientific">Phialemonium atrogriseum</name>
    <dbReference type="NCBI Taxonomy" id="1093897"/>
    <lineage>
        <taxon>Eukaryota</taxon>
        <taxon>Fungi</taxon>
        <taxon>Dikarya</taxon>
        <taxon>Ascomycota</taxon>
        <taxon>Pezizomycotina</taxon>
        <taxon>Sordariomycetes</taxon>
        <taxon>Sordariomycetidae</taxon>
        <taxon>Cephalothecales</taxon>
        <taxon>Cephalothecaceae</taxon>
        <taxon>Phialemonium</taxon>
    </lineage>
</organism>
<feature type="compositionally biased region" description="Low complexity" evidence="8">
    <location>
        <begin position="620"/>
        <end position="655"/>
    </location>
</feature>
<dbReference type="InterPro" id="IPR007219">
    <property type="entry name" value="XnlR_reg_dom"/>
</dbReference>
<dbReference type="Pfam" id="PF04082">
    <property type="entry name" value="Fungal_trans"/>
    <property type="match status" value="1"/>
</dbReference>
<evidence type="ECO:0000256" key="8">
    <source>
        <dbReference type="SAM" id="MobiDB-lite"/>
    </source>
</evidence>
<dbReference type="SUPFAM" id="SSF57701">
    <property type="entry name" value="Zn2/Cys6 DNA-binding domain"/>
    <property type="match status" value="1"/>
</dbReference>
<dbReference type="GO" id="GO:0008270">
    <property type="term" value="F:zinc ion binding"/>
    <property type="evidence" value="ECO:0007669"/>
    <property type="project" value="InterPro"/>
</dbReference>
<feature type="region of interest" description="Disordered" evidence="8">
    <location>
        <begin position="620"/>
        <end position="664"/>
    </location>
</feature>
<keyword evidence="11" id="KW-1185">Reference proteome</keyword>
<dbReference type="CDD" id="cd12148">
    <property type="entry name" value="fungal_TF_MHR"/>
    <property type="match status" value="1"/>
</dbReference>
<proteinExistence type="predicted"/>
<dbReference type="Pfam" id="PF00172">
    <property type="entry name" value="Zn_clus"/>
    <property type="match status" value="1"/>
</dbReference>
<dbReference type="PROSITE" id="PS50048">
    <property type="entry name" value="ZN2_CY6_FUNGAL_2"/>
    <property type="match status" value="1"/>
</dbReference>
<dbReference type="GO" id="GO:0006351">
    <property type="term" value="P:DNA-templated transcription"/>
    <property type="evidence" value="ECO:0007669"/>
    <property type="project" value="InterPro"/>
</dbReference>
<evidence type="ECO:0000256" key="4">
    <source>
        <dbReference type="ARBA" id="ARBA00023015"/>
    </source>
</evidence>
<accession>A0AAJ0BX47</accession>
<keyword evidence="5" id="KW-0238">DNA-binding</keyword>
<evidence type="ECO:0000313" key="11">
    <source>
        <dbReference type="Proteomes" id="UP001244011"/>
    </source>
</evidence>
<evidence type="ECO:0000256" key="3">
    <source>
        <dbReference type="ARBA" id="ARBA00022833"/>
    </source>
</evidence>
<dbReference type="InterPro" id="IPR001138">
    <property type="entry name" value="Zn2Cys6_DnaBD"/>
</dbReference>
<dbReference type="AlphaFoldDB" id="A0AAJ0BX47"/>
<comment type="subcellular location">
    <subcellularLocation>
        <location evidence="1">Nucleus</location>
    </subcellularLocation>
</comment>
<sequence length="723" mass="78460">MPRRSLTLNACTTCRKKRTKCDGDLPCSRCKSRREKCHYEDREWQTKEHLRSELKRLKRQNQDTQTVLTAILTPSQHAILQRLRAGEGVESIAWSLTDSQREAIHNLTGGGTVDNTQDISIDLDDHLDPLDPLDHPSPLTEPNTPRAIDDHPATEAWASTCPPPGRPILPIATETQPFPANFQLNNPNAYSCDWYPPSIESCPAVSDFSSTYAPSPTANLSQTSRSNSYASEGADNTSWTQAPHNVPSANRLIELFFAWEVVPFSMVCQHLFLRDYTDGSRDYCSPALVSAIMSLASLHLANDEVTRFAESSSWSERFFHESTSILAAEGPASTLPSIQALGLLALREMCCGREAQAESLVLGALDGIAAMNPEDAGPEGREKDYYTARAITLSGVLSLSRMIHIVTNHLSTSSTYPLHDGQMYQQRSIIQQPETAPRFEKAIETLEGIVQRVPESQSPGNFIFGLTELVYSLLYRIHGSESQKTNELPRVYQKCLSWYASVSETLKDSGKPTPYVLFVHIYFHLCLLALFRPFVHLQQHDDDATSCPSPRTICAEAAQAILSLTQSYSRLFTLRRTPCLIPYFVSAAGLMHLTLEAPGPGPAEAANAFAPSPAASFSSSSSSSYFSSSPSSSDTSARRSSISTTASGDAAAGDDLCGLVPPPPPNQCPPLSQAVLQLAGMDVGHPAAARAGWVLRDMRAVGAFGGGLPSPPGGVAAPVGGHC</sequence>
<dbReference type="Proteomes" id="UP001244011">
    <property type="component" value="Unassembled WGS sequence"/>
</dbReference>
<keyword evidence="3" id="KW-0862">Zinc</keyword>
<dbReference type="GO" id="GO:0000981">
    <property type="term" value="F:DNA-binding transcription factor activity, RNA polymerase II-specific"/>
    <property type="evidence" value="ECO:0007669"/>
    <property type="project" value="InterPro"/>
</dbReference>
<dbReference type="PANTHER" id="PTHR31313">
    <property type="entry name" value="TY1 ENHANCER ACTIVATOR"/>
    <property type="match status" value="1"/>
</dbReference>
<evidence type="ECO:0000313" key="10">
    <source>
        <dbReference type="EMBL" id="KAK1765033.1"/>
    </source>
</evidence>
<dbReference type="GO" id="GO:0003677">
    <property type="term" value="F:DNA binding"/>
    <property type="evidence" value="ECO:0007669"/>
    <property type="project" value="UniProtKB-KW"/>
</dbReference>
<evidence type="ECO:0000256" key="6">
    <source>
        <dbReference type="ARBA" id="ARBA00023163"/>
    </source>
</evidence>
<evidence type="ECO:0000256" key="1">
    <source>
        <dbReference type="ARBA" id="ARBA00004123"/>
    </source>
</evidence>
<keyword evidence="7" id="KW-0539">Nucleus</keyword>
<comment type="caution">
    <text evidence="10">The sequence shown here is derived from an EMBL/GenBank/DDBJ whole genome shotgun (WGS) entry which is preliminary data.</text>
</comment>
<keyword evidence="2" id="KW-0479">Metal-binding</keyword>